<dbReference type="PANTHER" id="PTHR46467:SF1">
    <property type="entry name" value="TETHER CONTAINING UBX DOMAIN FOR GLUT4"/>
    <property type="match status" value="1"/>
</dbReference>
<dbReference type="GO" id="GO:0006886">
    <property type="term" value="P:intracellular protein transport"/>
    <property type="evidence" value="ECO:0000318"/>
    <property type="project" value="GO_Central"/>
</dbReference>
<dbReference type="AlphaFoldDB" id="Q17425"/>
<keyword evidence="1" id="KW-0175">Coiled coil</keyword>
<dbReference type="OMA" id="ICPNSRR"/>
<evidence type="ECO:0000313" key="6">
    <source>
        <dbReference type="WormBase" id="B0024.10"/>
    </source>
</evidence>
<accession>Q17425</accession>
<sequence>MSSLNIICPNAKRVQIKTTPMMLMRQVLEEACLKSGFEVNSHRLQTQSRKPIDSSLPFRLTGLANNATLEMTQKEAVSENTIIELAIQTASGARHQKKVGVNQMLLDALKSFTSEFKEDLATTIDGSVPCIVYMNKRYTGAELAVNSLSSLGVASGKCLIRHMRVKLSDQELATMQAKLQEENERKKALDVNFVKLKAENAERDRLERLRQEAFDKDKESREKREQEQLRALIPEPASNIQDSTVMDTTESQQRDVLQEVPEQNPNSWSFDGPAFSRQVPQNTMRMEELNRLLERVDHSLATPAVESRMDAMVNALADGGRISLAEVRTRADVAMEQEQEEDPVEVFANPCDRQAVIYKKRARVQTTDEPMETEEFFEVGIEDVRNMQKDLRKAVRDQTQASFISKEYLAKKNRQLKLEAYKHTVIRISIGEHILQVYFNTAEQSSNLDLFLNNVLTRSGWKLMFTNLKVVTNELKNFVDIELAPKSTLIASFGGQTVNAADVVHNVIEVTPEKADAMSADWLSLNKTFMPFNSTVNDDRKQKRPQFQSSSSSSHSGPPAKSAMPKWLQTGKK</sequence>
<dbReference type="CTD" id="179435"/>
<feature type="region of interest" description="Disordered" evidence="2">
    <location>
        <begin position="534"/>
        <end position="573"/>
    </location>
</feature>
<evidence type="ECO:0000313" key="4">
    <source>
        <dbReference type="EMBL" id="CAA94882.2"/>
    </source>
</evidence>
<dbReference type="CDD" id="cd16105">
    <property type="entry name" value="Ubl_ASPSCR1_like"/>
    <property type="match status" value="1"/>
</dbReference>
<keyword evidence="7" id="KW-1267">Proteomics identification</keyword>
<name>Q17425_CAEEL</name>
<dbReference type="PhylomeDB" id="Q17425"/>
<dbReference type="GO" id="GO:0042593">
    <property type="term" value="P:glucose homeostasis"/>
    <property type="evidence" value="ECO:0000318"/>
    <property type="project" value="GO_Central"/>
</dbReference>
<dbReference type="eggNOG" id="ENOG502S0EM">
    <property type="taxonomic scope" value="Eukaryota"/>
</dbReference>
<dbReference type="GO" id="GO:0012506">
    <property type="term" value="C:vesicle membrane"/>
    <property type="evidence" value="ECO:0000318"/>
    <property type="project" value="GO_Central"/>
</dbReference>
<dbReference type="OrthoDB" id="440781at2759"/>
<dbReference type="PaxDb" id="6239-B0024.10"/>
<dbReference type="EMBL" id="BX284605">
    <property type="protein sequence ID" value="CAA94882.2"/>
    <property type="molecule type" value="Genomic_DNA"/>
</dbReference>
<dbReference type="Proteomes" id="UP000001940">
    <property type="component" value="Chromosome V"/>
</dbReference>
<dbReference type="UCSC" id="B0024.10.1">
    <property type="organism name" value="c. elegans"/>
</dbReference>
<protein>
    <submittedName>
        <fullName evidence="4">TUG ubiquitin-like domain-containing protein</fullName>
    </submittedName>
</protein>
<dbReference type="InterPro" id="IPR059238">
    <property type="entry name" value="UBX1_UBXN9"/>
</dbReference>
<dbReference type="HOGENOM" id="CLU_025227_0_0_1"/>
<dbReference type="FunCoup" id="Q17425">
    <property type="interactions" value="1558"/>
</dbReference>
<evidence type="ECO:0000256" key="2">
    <source>
        <dbReference type="SAM" id="MobiDB-lite"/>
    </source>
</evidence>
<dbReference type="CDD" id="cd17075">
    <property type="entry name" value="UBX1_UBXN9"/>
    <property type="match status" value="1"/>
</dbReference>
<dbReference type="PeptideAtlas" id="Q17425"/>
<feature type="coiled-coil region" evidence="1">
    <location>
        <begin position="165"/>
        <end position="226"/>
    </location>
</feature>
<dbReference type="Bgee" id="WBGene00007100">
    <property type="expression patterns" value="Expressed in germ line (C elegans) and 4 other cell types or tissues"/>
</dbReference>
<dbReference type="GO" id="GO:0005737">
    <property type="term" value="C:cytoplasm"/>
    <property type="evidence" value="ECO:0000318"/>
    <property type="project" value="GO_Central"/>
</dbReference>
<dbReference type="Pfam" id="PF11470">
    <property type="entry name" value="TUG-UBL1"/>
    <property type="match status" value="1"/>
</dbReference>
<dbReference type="GO" id="GO:0005634">
    <property type="term" value="C:nucleus"/>
    <property type="evidence" value="ECO:0000318"/>
    <property type="project" value="GO_Central"/>
</dbReference>
<dbReference type="Gene3D" id="3.10.20.90">
    <property type="entry name" value="Phosphatidylinositol 3-kinase Catalytic Subunit, Chain A, domain 1"/>
    <property type="match status" value="1"/>
</dbReference>
<dbReference type="AGR" id="WB:WBGene00007100"/>
<dbReference type="PANTHER" id="PTHR46467">
    <property type="entry name" value="TETHER CONTAINING UBX DOMAIN FOR GLUT4"/>
    <property type="match status" value="1"/>
</dbReference>
<reference evidence="4 5" key="1">
    <citation type="journal article" date="1998" name="Science">
        <title>Genome sequence of the nematode C. elegans: a platform for investigating biology.</title>
        <authorList>
            <consortium name="The C. elegans sequencing consortium"/>
            <person name="Sulson J.E."/>
            <person name="Waterston R."/>
        </authorList>
    </citation>
    <scope>NUCLEOTIDE SEQUENCE [LARGE SCALE GENOMIC DNA]</scope>
    <source>
        <strain evidence="4 5">Bristol N2</strain>
    </source>
</reference>
<keyword evidence="5" id="KW-1185">Reference proteome</keyword>
<evidence type="ECO:0000313" key="5">
    <source>
        <dbReference type="Proteomes" id="UP000001940"/>
    </source>
</evidence>
<gene>
    <name evidence="4 6" type="primary">asps-1</name>
    <name evidence="6" type="ORF">B0024.10</name>
    <name evidence="4" type="ORF">CELE_B0024.10</name>
</gene>
<evidence type="ECO:0000259" key="3">
    <source>
        <dbReference type="Pfam" id="PF11470"/>
    </source>
</evidence>
<dbReference type="InterPro" id="IPR029071">
    <property type="entry name" value="Ubiquitin-like_domsf"/>
</dbReference>
<dbReference type="InParanoid" id="Q17425"/>
<dbReference type="GeneID" id="179435"/>
<dbReference type="SUPFAM" id="SSF54236">
    <property type="entry name" value="Ubiquitin-like"/>
    <property type="match status" value="1"/>
</dbReference>
<dbReference type="InterPro" id="IPR021569">
    <property type="entry name" value="TUG-UBL1"/>
</dbReference>
<evidence type="ECO:0007829" key="7">
    <source>
        <dbReference type="PeptideAtlas" id="Q17425"/>
    </source>
</evidence>
<dbReference type="WormBase" id="B0024.10">
    <property type="protein sequence ID" value="CE43076"/>
    <property type="gene ID" value="WBGene00007100"/>
    <property type="gene designation" value="asps-1"/>
</dbReference>
<dbReference type="KEGG" id="cel:CELE_B0024.10"/>
<proteinExistence type="evidence at protein level"/>
<feature type="domain" description="TUG ubiquitin-like" evidence="3">
    <location>
        <begin position="7"/>
        <end position="71"/>
    </location>
</feature>
<dbReference type="SMR" id="Q17425"/>
<organism evidence="4 5">
    <name type="scientific">Caenorhabditis elegans</name>
    <dbReference type="NCBI Taxonomy" id="6239"/>
    <lineage>
        <taxon>Eukaryota</taxon>
        <taxon>Metazoa</taxon>
        <taxon>Ecdysozoa</taxon>
        <taxon>Nematoda</taxon>
        <taxon>Chromadorea</taxon>
        <taxon>Rhabditida</taxon>
        <taxon>Rhabditina</taxon>
        <taxon>Rhabditomorpha</taxon>
        <taxon>Rhabditoidea</taxon>
        <taxon>Rhabditidae</taxon>
        <taxon>Peloderinae</taxon>
        <taxon>Caenorhabditis</taxon>
    </lineage>
</organism>
<dbReference type="STRING" id="6239.B0024.10.1"/>
<dbReference type="RefSeq" id="NP_505652.2">
    <property type="nucleotide sequence ID" value="NM_073251.6"/>
</dbReference>
<dbReference type="IntAct" id="Q17425">
    <property type="interactions" value="1"/>
</dbReference>
<evidence type="ECO:0000256" key="1">
    <source>
        <dbReference type="SAM" id="Coils"/>
    </source>
</evidence>